<evidence type="ECO:0000313" key="7">
    <source>
        <dbReference type="Proteomes" id="UP000192343"/>
    </source>
</evidence>
<feature type="binding site" evidence="4">
    <location>
        <begin position="13"/>
        <end position="17"/>
    </location>
    <ligand>
        <name>ATP</name>
        <dbReference type="ChEBI" id="CHEBI:30616"/>
    </ligand>
</feature>
<dbReference type="EMBL" id="MWQY01000004">
    <property type="protein sequence ID" value="ORC36881.1"/>
    <property type="molecule type" value="Genomic_DNA"/>
</dbReference>
<name>A0A1Y1S0K1_9SPIO</name>
<dbReference type="EC" id="6.3.3.2" evidence="5"/>
<evidence type="ECO:0000256" key="5">
    <source>
        <dbReference type="RuleBase" id="RU361279"/>
    </source>
</evidence>
<keyword evidence="3 4" id="KW-0067">ATP-binding</keyword>
<keyword evidence="6" id="KW-0436">Ligase</keyword>
<comment type="catalytic activity">
    <reaction evidence="5">
        <text>(6S)-5-formyl-5,6,7,8-tetrahydrofolate + ATP = (6R)-5,10-methenyltetrahydrofolate + ADP + phosphate</text>
        <dbReference type="Rhea" id="RHEA:10488"/>
        <dbReference type="ChEBI" id="CHEBI:30616"/>
        <dbReference type="ChEBI" id="CHEBI:43474"/>
        <dbReference type="ChEBI" id="CHEBI:57455"/>
        <dbReference type="ChEBI" id="CHEBI:57457"/>
        <dbReference type="ChEBI" id="CHEBI:456216"/>
        <dbReference type="EC" id="6.3.3.2"/>
    </reaction>
</comment>
<dbReference type="PANTHER" id="PTHR23407:SF1">
    <property type="entry name" value="5-FORMYLTETRAHYDROFOLATE CYCLO-LIGASE"/>
    <property type="match status" value="1"/>
</dbReference>
<reference evidence="6 7" key="1">
    <citation type="submission" date="2017-03" db="EMBL/GenBank/DDBJ databases">
        <title>Draft Genome sequence of Marispirochaeta sp. strain JC444.</title>
        <authorList>
            <person name="Shivani Y."/>
            <person name="Subhash Y."/>
            <person name="Sasikala C."/>
            <person name="Ramana C."/>
        </authorList>
    </citation>
    <scope>NUCLEOTIDE SEQUENCE [LARGE SCALE GENOMIC DNA]</scope>
    <source>
        <strain evidence="6 7">JC444</strain>
    </source>
</reference>
<dbReference type="InterPro" id="IPR024185">
    <property type="entry name" value="FTHF_cligase-like_sf"/>
</dbReference>
<dbReference type="STRING" id="1963862.B4O97_04455"/>
<keyword evidence="5" id="KW-0460">Magnesium</keyword>
<dbReference type="PIRSF" id="PIRSF006806">
    <property type="entry name" value="FTHF_cligase"/>
    <property type="match status" value="1"/>
</dbReference>
<dbReference type="InterPro" id="IPR002698">
    <property type="entry name" value="FTHF_cligase"/>
</dbReference>
<dbReference type="NCBIfam" id="TIGR02727">
    <property type="entry name" value="MTHFS_bact"/>
    <property type="match status" value="1"/>
</dbReference>
<dbReference type="GO" id="GO:0005524">
    <property type="term" value="F:ATP binding"/>
    <property type="evidence" value="ECO:0007669"/>
    <property type="project" value="UniProtKB-KW"/>
</dbReference>
<proteinExistence type="inferred from homology"/>
<dbReference type="Pfam" id="PF01812">
    <property type="entry name" value="5-FTHF_cyc-lig"/>
    <property type="match status" value="1"/>
</dbReference>
<dbReference type="SUPFAM" id="SSF100950">
    <property type="entry name" value="NagB/RpiA/CoA transferase-like"/>
    <property type="match status" value="1"/>
</dbReference>
<evidence type="ECO:0000256" key="2">
    <source>
        <dbReference type="ARBA" id="ARBA00022741"/>
    </source>
</evidence>
<feature type="binding site" evidence="4">
    <location>
        <position position="64"/>
    </location>
    <ligand>
        <name>substrate</name>
    </ligand>
</feature>
<comment type="caution">
    <text evidence="6">The sequence shown here is derived from an EMBL/GenBank/DDBJ whole genome shotgun (WGS) entry which is preliminary data.</text>
</comment>
<dbReference type="GO" id="GO:0046872">
    <property type="term" value="F:metal ion binding"/>
    <property type="evidence" value="ECO:0007669"/>
    <property type="project" value="UniProtKB-KW"/>
</dbReference>
<feature type="binding site" evidence="4">
    <location>
        <begin position="145"/>
        <end position="153"/>
    </location>
    <ligand>
        <name>ATP</name>
        <dbReference type="ChEBI" id="CHEBI:30616"/>
    </ligand>
</feature>
<protein>
    <recommendedName>
        <fullName evidence="5">5-formyltetrahydrofolate cyclo-ligase</fullName>
        <ecNumber evidence="5">6.3.3.2</ecNumber>
    </recommendedName>
</protein>
<evidence type="ECO:0000256" key="1">
    <source>
        <dbReference type="ARBA" id="ARBA00010638"/>
    </source>
</evidence>
<sequence length="197" mass="22126">MGRFLFGGPMEEKVRIRKKIRALLSGLPEEERHRQEKEVTASLLKSPPWETCCWVFAYLPMGHEFNLEPVLGAALASGKRLALPRVERKHLQFHEVPNLDGPWIVHSYGMREPEADSPVVRAEQAAAEGLLIIVPGLAFDSRGYRIGYGGGFYDRLLSSLPESVDTVSCLFREQLLFGLPVEAHDRQVRSLFVSGKV</sequence>
<dbReference type="Gene3D" id="3.40.50.10420">
    <property type="entry name" value="NagB/RpiA/CoA transferase-like"/>
    <property type="match status" value="1"/>
</dbReference>
<dbReference type="PANTHER" id="PTHR23407">
    <property type="entry name" value="ATPASE INHIBITOR/5-FORMYLTETRAHYDROFOLATE CYCLO-LIGASE"/>
    <property type="match status" value="1"/>
</dbReference>
<keyword evidence="7" id="KW-1185">Reference proteome</keyword>
<evidence type="ECO:0000313" key="6">
    <source>
        <dbReference type="EMBL" id="ORC36881.1"/>
    </source>
</evidence>
<accession>A0A1Y1S0K1</accession>
<keyword evidence="2 4" id="KW-0547">Nucleotide-binding</keyword>
<feature type="binding site" evidence="4">
    <location>
        <position position="59"/>
    </location>
    <ligand>
        <name>substrate</name>
    </ligand>
</feature>
<gene>
    <name evidence="6" type="ORF">B4O97_04455</name>
</gene>
<dbReference type="Proteomes" id="UP000192343">
    <property type="component" value="Unassembled WGS sequence"/>
</dbReference>
<dbReference type="InterPro" id="IPR037171">
    <property type="entry name" value="NagB/RpiA_transferase-like"/>
</dbReference>
<dbReference type="GO" id="GO:0035999">
    <property type="term" value="P:tetrahydrofolate interconversion"/>
    <property type="evidence" value="ECO:0007669"/>
    <property type="project" value="TreeGrafter"/>
</dbReference>
<dbReference type="GO" id="GO:0009396">
    <property type="term" value="P:folic acid-containing compound biosynthetic process"/>
    <property type="evidence" value="ECO:0007669"/>
    <property type="project" value="TreeGrafter"/>
</dbReference>
<organism evidence="6 7">
    <name type="scientific">Marispirochaeta aestuarii</name>
    <dbReference type="NCBI Taxonomy" id="1963862"/>
    <lineage>
        <taxon>Bacteria</taxon>
        <taxon>Pseudomonadati</taxon>
        <taxon>Spirochaetota</taxon>
        <taxon>Spirochaetia</taxon>
        <taxon>Spirochaetales</taxon>
        <taxon>Spirochaetaceae</taxon>
        <taxon>Marispirochaeta</taxon>
    </lineage>
</organism>
<dbReference type="AlphaFoldDB" id="A0A1Y1S0K1"/>
<keyword evidence="5" id="KW-0479">Metal-binding</keyword>
<evidence type="ECO:0000256" key="3">
    <source>
        <dbReference type="ARBA" id="ARBA00022840"/>
    </source>
</evidence>
<evidence type="ECO:0000256" key="4">
    <source>
        <dbReference type="PIRSR" id="PIRSR006806-1"/>
    </source>
</evidence>
<comment type="cofactor">
    <cofactor evidence="5">
        <name>Mg(2+)</name>
        <dbReference type="ChEBI" id="CHEBI:18420"/>
    </cofactor>
</comment>
<dbReference type="GO" id="GO:0030272">
    <property type="term" value="F:5-formyltetrahydrofolate cyclo-ligase activity"/>
    <property type="evidence" value="ECO:0007669"/>
    <property type="project" value="UniProtKB-EC"/>
</dbReference>
<comment type="similarity">
    <text evidence="1 5">Belongs to the 5-formyltetrahydrofolate cyclo-ligase family.</text>
</comment>